<evidence type="ECO:0000313" key="2">
    <source>
        <dbReference type="Proteomes" id="UP000289738"/>
    </source>
</evidence>
<dbReference type="InterPro" id="IPR012337">
    <property type="entry name" value="RNaseH-like_sf"/>
</dbReference>
<dbReference type="AlphaFoldDB" id="A0A445CQX3"/>
<name>A0A445CQX3_ARAHY</name>
<reference evidence="1 2" key="1">
    <citation type="submission" date="2019-01" db="EMBL/GenBank/DDBJ databases">
        <title>Sequencing of cultivated peanut Arachis hypogaea provides insights into genome evolution and oil improvement.</title>
        <authorList>
            <person name="Chen X."/>
        </authorList>
    </citation>
    <scope>NUCLEOTIDE SEQUENCE [LARGE SCALE GENOMIC DNA]</scope>
    <source>
        <strain evidence="2">cv. Fuhuasheng</strain>
        <tissue evidence="1">Leaves</tissue>
    </source>
</reference>
<evidence type="ECO:0000313" key="1">
    <source>
        <dbReference type="EMBL" id="RYR53273.1"/>
    </source>
</evidence>
<comment type="caution">
    <text evidence="1">The sequence shown here is derived from an EMBL/GenBank/DDBJ whole genome shotgun (WGS) entry which is preliminary data.</text>
</comment>
<dbReference type="InterPro" id="IPR036397">
    <property type="entry name" value="RNaseH_sf"/>
</dbReference>
<keyword evidence="2" id="KW-1185">Reference proteome</keyword>
<dbReference type="Proteomes" id="UP000289738">
    <property type="component" value="Chromosome A06"/>
</dbReference>
<dbReference type="STRING" id="3818.A0A445CQX3"/>
<dbReference type="GO" id="GO:0004535">
    <property type="term" value="F:poly(A)-specific ribonuclease activity"/>
    <property type="evidence" value="ECO:0007669"/>
    <property type="project" value="InterPro"/>
</dbReference>
<proteinExistence type="predicted"/>
<dbReference type="GO" id="GO:0030014">
    <property type="term" value="C:CCR4-NOT complex"/>
    <property type="evidence" value="ECO:0007669"/>
    <property type="project" value="InterPro"/>
</dbReference>
<dbReference type="EMBL" id="SDMP01000006">
    <property type="protein sequence ID" value="RYR53273.1"/>
    <property type="molecule type" value="Genomic_DNA"/>
</dbReference>
<protein>
    <submittedName>
        <fullName evidence="1">Uncharacterized protein</fullName>
    </submittedName>
</protein>
<dbReference type="GO" id="GO:0003676">
    <property type="term" value="F:nucleic acid binding"/>
    <property type="evidence" value="ECO:0007669"/>
    <property type="project" value="InterPro"/>
</dbReference>
<dbReference type="PANTHER" id="PTHR10797">
    <property type="entry name" value="CCR4-NOT TRANSCRIPTION COMPLEX SUBUNIT"/>
    <property type="match status" value="1"/>
</dbReference>
<accession>A0A445CQX3</accession>
<dbReference type="Gene3D" id="3.30.420.10">
    <property type="entry name" value="Ribonuclease H-like superfamily/Ribonuclease H"/>
    <property type="match status" value="3"/>
</dbReference>
<sequence length="290" mass="33131">MLPHNKTDWNLVPEKTYQVMKANVDALKIIQLGLTLSYEHGNLPDLGNNNKTQNSLLLAVQYPRLQPHLAAASGLLLNKALTWVTFHGAYDIGYLVKILTWGVLPTRLEEFLELVKELFGRTTYDVKHVMSAIRPGLTDRVVRQCHQAGSDSVLTCHTFHKIREIYFLANDDGFREYVNQLPLLEPSPSLIDKYQFVSIDTEFSGVVIQSRNKNYRSFVTEETYQVMKANPRIPKRLPPLEPSPNSSVVIRRVWAANADSEFQYQFVSIDTEFLGVVILARNQNYRNLVP</sequence>
<dbReference type="InterPro" id="IPR039637">
    <property type="entry name" value="CNOT7/CNOT8/Pop2"/>
</dbReference>
<organism evidence="1 2">
    <name type="scientific">Arachis hypogaea</name>
    <name type="common">Peanut</name>
    <dbReference type="NCBI Taxonomy" id="3818"/>
    <lineage>
        <taxon>Eukaryota</taxon>
        <taxon>Viridiplantae</taxon>
        <taxon>Streptophyta</taxon>
        <taxon>Embryophyta</taxon>
        <taxon>Tracheophyta</taxon>
        <taxon>Spermatophyta</taxon>
        <taxon>Magnoliopsida</taxon>
        <taxon>eudicotyledons</taxon>
        <taxon>Gunneridae</taxon>
        <taxon>Pentapetalae</taxon>
        <taxon>rosids</taxon>
        <taxon>fabids</taxon>
        <taxon>Fabales</taxon>
        <taxon>Fabaceae</taxon>
        <taxon>Papilionoideae</taxon>
        <taxon>50 kb inversion clade</taxon>
        <taxon>dalbergioids sensu lato</taxon>
        <taxon>Dalbergieae</taxon>
        <taxon>Pterocarpus clade</taxon>
        <taxon>Arachis</taxon>
    </lineage>
</organism>
<dbReference type="SUPFAM" id="SSF53098">
    <property type="entry name" value="Ribonuclease H-like"/>
    <property type="match status" value="2"/>
</dbReference>
<gene>
    <name evidence="1" type="ORF">Ahy_A06g028287</name>
</gene>